<feature type="domain" description="RNA-binding S4" evidence="11">
    <location>
        <begin position="340"/>
        <end position="373"/>
    </location>
</feature>
<keyword evidence="4 10" id="KW-0067">ATP-binding</keyword>
<dbReference type="SUPFAM" id="SSF55174">
    <property type="entry name" value="Alpha-L RNA-binding motif"/>
    <property type="match status" value="1"/>
</dbReference>
<dbReference type="Gene3D" id="3.40.50.620">
    <property type="entry name" value="HUPs"/>
    <property type="match status" value="1"/>
</dbReference>
<keyword evidence="3 10" id="KW-0547">Nucleotide-binding</keyword>
<evidence type="ECO:0000313" key="13">
    <source>
        <dbReference type="Proteomes" id="UP000704960"/>
    </source>
</evidence>
<keyword evidence="2 10" id="KW-0436">Ligase</keyword>
<evidence type="ECO:0000313" key="12">
    <source>
        <dbReference type="EMBL" id="MBI4132143.1"/>
    </source>
</evidence>
<dbReference type="GO" id="GO:0005829">
    <property type="term" value="C:cytosol"/>
    <property type="evidence" value="ECO:0007669"/>
    <property type="project" value="TreeGrafter"/>
</dbReference>
<dbReference type="PROSITE" id="PS00178">
    <property type="entry name" value="AA_TRNA_LIGASE_I"/>
    <property type="match status" value="1"/>
</dbReference>
<dbReference type="InterPro" id="IPR024088">
    <property type="entry name" value="Tyr-tRNA-ligase_bac-type"/>
</dbReference>
<comment type="similarity">
    <text evidence="10">Belongs to the class-I aminoacyl-tRNA synthetase family.</text>
</comment>
<dbReference type="SUPFAM" id="SSF52374">
    <property type="entry name" value="Nucleotidylyl transferase"/>
    <property type="match status" value="1"/>
</dbReference>
<dbReference type="InterPro" id="IPR001412">
    <property type="entry name" value="aa-tRNA-synth_I_CS"/>
</dbReference>
<dbReference type="EC" id="6.1.1.1" evidence="1 8"/>
<dbReference type="InterPro" id="IPR002305">
    <property type="entry name" value="aa-tRNA-synth_Ic"/>
</dbReference>
<evidence type="ECO:0000256" key="1">
    <source>
        <dbReference type="ARBA" id="ARBA00013160"/>
    </source>
</evidence>
<dbReference type="GO" id="GO:0006437">
    <property type="term" value="P:tyrosyl-tRNA aminoacylation"/>
    <property type="evidence" value="ECO:0007669"/>
    <property type="project" value="UniProtKB-UniRule"/>
</dbReference>
<reference evidence="12" key="1">
    <citation type="submission" date="2020-07" db="EMBL/GenBank/DDBJ databases">
        <title>Huge and variable diversity of episymbiotic CPR bacteria and DPANN archaea in groundwater ecosystems.</title>
        <authorList>
            <person name="He C.Y."/>
            <person name="Keren R."/>
            <person name="Whittaker M."/>
            <person name="Farag I.F."/>
            <person name="Doudna J."/>
            <person name="Cate J.H.D."/>
            <person name="Banfield J.F."/>
        </authorList>
    </citation>
    <scope>NUCLEOTIDE SEQUENCE</scope>
    <source>
        <strain evidence="12">NC_groundwater_1226_Ag_S-0.1um_59_124</strain>
    </source>
</reference>
<proteinExistence type="inferred from homology"/>
<comment type="catalytic activity">
    <reaction evidence="7">
        <text>tRNA(Tyr) + L-tyrosine + ATP = L-tyrosyl-tRNA(Tyr) + AMP + diphosphate + H(+)</text>
        <dbReference type="Rhea" id="RHEA:10220"/>
        <dbReference type="Rhea" id="RHEA-COMP:9706"/>
        <dbReference type="Rhea" id="RHEA-COMP:9707"/>
        <dbReference type="ChEBI" id="CHEBI:15378"/>
        <dbReference type="ChEBI" id="CHEBI:30616"/>
        <dbReference type="ChEBI" id="CHEBI:33019"/>
        <dbReference type="ChEBI" id="CHEBI:58315"/>
        <dbReference type="ChEBI" id="CHEBI:78442"/>
        <dbReference type="ChEBI" id="CHEBI:78536"/>
        <dbReference type="ChEBI" id="CHEBI:456215"/>
        <dbReference type="EC" id="6.1.1.1"/>
    </reaction>
</comment>
<dbReference type="PANTHER" id="PTHR11766:SF1">
    <property type="entry name" value="TYROSINE--TRNA LIGASE"/>
    <property type="match status" value="1"/>
</dbReference>
<dbReference type="AlphaFoldDB" id="A0A932YXQ7"/>
<dbReference type="Pfam" id="PF01479">
    <property type="entry name" value="S4"/>
    <property type="match status" value="1"/>
</dbReference>
<keyword evidence="6 10" id="KW-0030">Aminoacyl-tRNA synthetase</keyword>
<name>A0A932YXQ7_9BACT</name>
<dbReference type="Gene3D" id="1.10.240.10">
    <property type="entry name" value="Tyrosyl-Transfer RNA Synthetase"/>
    <property type="match status" value="1"/>
</dbReference>
<dbReference type="Proteomes" id="UP000704960">
    <property type="component" value="Unassembled WGS sequence"/>
</dbReference>
<dbReference type="InterPro" id="IPR002307">
    <property type="entry name" value="Tyr-tRNA-ligase"/>
</dbReference>
<dbReference type="PROSITE" id="PS50889">
    <property type="entry name" value="S4"/>
    <property type="match status" value="1"/>
</dbReference>
<accession>A0A932YXQ7</accession>
<dbReference type="GO" id="GO:0005524">
    <property type="term" value="F:ATP binding"/>
    <property type="evidence" value="ECO:0007669"/>
    <property type="project" value="UniProtKB-KW"/>
</dbReference>
<dbReference type="Gene3D" id="3.10.290.10">
    <property type="entry name" value="RNA-binding S4 domain"/>
    <property type="match status" value="1"/>
</dbReference>
<evidence type="ECO:0000256" key="9">
    <source>
        <dbReference type="PROSITE-ProRule" id="PRU00182"/>
    </source>
</evidence>
<protein>
    <recommendedName>
        <fullName evidence="1 8">Tyrosine--tRNA ligase</fullName>
        <ecNumber evidence="1 8">6.1.1.1</ecNumber>
    </recommendedName>
</protein>
<dbReference type="InterPro" id="IPR036986">
    <property type="entry name" value="S4_RNA-bd_sf"/>
</dbReference>
<gene>
    <name evidence="12" type="ORF">HY474_00755</name>
</gene>
<dbReference type="GO" id="GO:0003723">
    <property type="term" value="F:RNA binding"/>
    <property type="evidence" value="ECO:0007669"/>
    <property type="project" value="UniProtKB-KW"/>
</dbReference>
<sequence length="394" mass="43687">MPSQNIFALVRSRSAEIIDAASLRGKLARRQNLRVKLGIDPTTPDLHLGHVVPLLMLRAFQDAGHRAVLIIGDFTARIGDPAGKSAARRAMTPAEAKANERTYRRQIGRILDLKRAEVRHNSEWFSKMRLGEFLNILMHFPLRAAIEREDFQKRLRAGKGVGLHEAMYPVLQAYDSVVVRADVELGSLDQKLNLLAGRELHSKLGRIPQDLVLLPYLIGLDGTQKMSKTAGNTINLNDSAEDVFGKIMAIPDRLIPNYAELAAWLSAPALGAIRRRMARRENPRDIKLDVAEAVVRRYHGAGTARVARESFIRLFSRREAGAGLPVLGLKPGMHRGLDLVTALPGAPSRSAARRLLMQGAVEVDGHKLKSAAETAHLRPGSIIRLGKRRFFRVR</sequence>
<evidence type="ECO:0000256" key="3">
    <source>
        <dbReference type="ARBA" id="ARBA00022741"/>
    </source>
</evidence>
<evidence type="ECO:0000256" key="5">
    <source>
        <dbReference type="ARBA" id="ARBA00022917"/>
    </source>
</evidence>
<keyword evidence="9" id="KW-0694">RNA-binding</keyword>
<dbReference type="GO" id="GO:0004831">
    <property type="term" value="F:tyrosine-tRNA ligase activity"/>
    <property type="evidence" value="ECO:0007669"/>
    <property type="project" value="UniProtKB-UniRule"/>
</dbReference>
<evidence type="ECO:0000259" key="11">
    <source>
        <dbReference type="Pfam" id="PF01479"/>
    </source>
</evidence>
<evidence type="ECO:0000256" key="10">
    <source>
        <dbReference type="RuleBase" id="RU363036"/>
    </source>
</evidence>
<evidence type="ECO:0000256" key="6">
    <source>
        <dbReference type="ARBA" id="ARBA00023146"/>
    </source>
</evidence>
<evidence type="ECO:0000256" key="7">
    <source>
        <dbReference type="ARBA" id="ARBA00048248"/>
    </source>
</evidence>
<dbReference type="EMBL" id="JACQMJ010000004">
    <property type="protein sequence ID" value="MBI4132143.1"/>
    <property type="molecule type" value="Genomic_DNA"/>
</dbReference>
<dbReference type="Pfam" id="PF00579">
    <property type="entry name" value="tRNA-synt_1b"/>
    <property type="match status" value="1"/>
</dbReference>
<dbReference type="PRINTS" id="PR01040">
    <property type="entry name" value="TRNASYNTHTYR"/>
</dbReference>
<organism evidence="12 13">
    <name type="scientific">Candidatus Sungiibacteriota bacterium</name>
    <dbReference type="NCBI Taxonomy" id="2750080"/>
    <lineage>
        <taxon>Bacteria</taxon>
        <taxon>Candidatus Sungiibacteriota</taxon>
    </lineage>
</organism>
<dbReference type="NCBIfam" id="TIGR00234">
    <property type="entry name" value="tyrS"/>
    <property type="match status" value="1"/>
</dbReference>
<evidence type="ECO:0000256" key="2">
    <source>
        <dbReference type="ARBA" id="ARBA00022598"/>
    </source>
</evidence>
<keyword evidence="5 10" id="KW-0648">Protein biosynthesis</keyword>
<dbReference type="InterPro" id="IPR014729">
    <property type="entry name" value="Rossmann-like_a/b/a_fold"/>
</dbReference>
<comment type="caution">
    <text evidence="12">The sequence shown here is derived from an EMBL/GenBank/DDBJ whole genome shotgun (WGS) entry which is preliminary data.</text>
</comment>
<dbReference type="PANTHER" id="PTHR11766">
    <property type="entry name" value="TYROSYL-TRNA SYNTHETASE"/>
    <property type="match status" value="1"/>
</dbReference>
<dbReference type="InterPro" id="IPR002942">
    <property type="entry name" value="S4_RNA-bd"/>
</dbReference>
<dbReference type="CDD" id="cd00165">
    <property type="entry name" value="S4"/>
    <property type="match status" value="1"/>
</dbReference>
<dbReference type="CDD" id="cd00805">
    <property type="entry name" value="TyrRS_core"/>
    <property type="match status" value="1"/>
</dbReference>
<evidence type="ECO:0000256" key="8">
    <source>
        <dbReference type="NCBIfam" id="TIGR00234"/>
    </source>
</evidence>
<evidence type="ECO:0000256" key="4">
    <source>
        <dbReference type="ARBA" id="ARBA00022840"/>
    </source>
</evidence>